<name>A0A8X6UQH7_NEPPI</name>
<dbReference type="Proteomes" id="UP000887013">
    <property type="component" value="Unassembled WGS sequence"/>
</dbReference>
<evidence type="ECO:0000313" key="3">
    <source>
        <dbReference type="Proteomes" id="UP000887013"/>
    </source>
</evidence>
<dbReference type="AlphaFoldDB" id="A0A8X6UQH7"/>
<evidence type="ECO:0000313" key="2">
    <source>
        <dbReference type="EMBL" id="GFU48888.1"/>
    </source>
</evidence>
<keyword evidence="3" id="KW-1185">Reference proteome</keyword>
<organism evidence="2 3">
    <name type="scientific">Nephila pilipes</name>
    <name type="common">Giant wood spider</name>
    <name type="synonym">Nephila maculata</name>
    <dbReference type="NCBI Taxonomy" id="299642"/>
    <lineage>
        <taxon>Eukaryota</taxon>
        <taxon>Metazoa</taxon>
        <taxon>Ecdysozoa</taxon>
        <taxon>Arthropoda</taxon>
        <taxon>Chelicerata</taxon>
        <taxon>Arachnida</taxon>
        <taxon>Araneae</taxon>
        <taxon>Araneomorphae</taxon>
        <taxon>Entelegynae</taxon>
        <taxon>Araneoidea</taxon>
        <taxon>Nephilidae</taxon>
        <taxon>Nephila</taxon>
    </lineage>
</organism>
<gene>
    <name evidence="2" type="primary">CAC_3</name>
    <name evidence="2" type="ORF">NPIL_488811</name>
</gene>
<proteinExistence type="predicted"/>
<dbReference type="EMBL" id="BMAW01037529">
    <property type="protein sequence ID" value="GFU48888.1"/>
    <property type="molecule type" value="Genomic_DNA"/>
</dbReference>
<keyword evidence="1" id="KW-0732">Signal</keyword>
<sequence length="64" mass="7236">ASHCFLCFYFLPPCFLATPLRGAVVPPCQSSVPRHIKLHERSIYGTLPDRMYSQARGVRMQGLN</sequence>
<feature type="chain" id="PRO_5036481573" evidence="1">
    <location>
        <begin position="18"/>
        <end position="64"/>
    </location>
</feature>
<evidence type="ECO:0000256" key="1">
    <source>
        <dbReference type="SAM" id="SignalP"/>
    </source>
</evidence>
<protein>
    <submittedName>
        <fullName evidence="2">Voltage-dependent calcium channel type A subunit alpha-1</fullName>
    </submittedName>
</protein>
<comment type="caution">
    <text evidence="2">The sequence shown here is derived from an EMBL/GenBank/DDBJ whole genome shotgun (WGS) entry which is preliminary data.</text>
</comment>
<accession>A0A8X6UQH7</accession>
<feature type="non-terminal residue" evidence="2">
    <location>
        <position position="1"/>
    </location>
</feature>
<feature type="signal peptide" evidence="1">
    <location>
        <begin position="1"/>
        <end position="17"/>
    </location>
</feature>
<reference evidence="2" key="1">
    <citation type="submission" date="2020-08" db="EMBL/GenBank/DDBJ databases">
        <title>Multicomponent nature underlies the extraordinary mechanical properties of spider dragline silk.</title>
        <authorList>
            <person name="Kono N."/>
            <person name="Nakamura H."/>
            <person name="Mori M."/>
            <person name="Yoshida Y."/>
            <person name="Ohtoshi R."/>
            <person name="Malay A.D."/>
            <person name="Moran D.A.P."/>
            <person name="Tomita M."/>
            <person name="Numata K."/>
            <person name="Arakawa K."/>
        </authorList>
    </citation>
    <scope>NUCLEOTIDE SEQUENCE</scope>
</reference>